<name>A0A9D3LMD6_ANGAN</name>
<organism evidence="4 5">
    <name type="scientific">Anguilla anguilla</name>
    <name type="common">European freshwater eel</name>
    <name type="synonym">Muraena anguilla</name>
    <dbReference type="NCBI Taxonomy" id="7936"/>
    <lineage>
        <taxon>Eukaryota</taxon>
        <taxon>Metazoa</taxon>
        <taxon>Chordata</taxon>
        <taxon>Craniata</taxon>
        <taxon>Vertebrata</taxon>
        <taxon>Euteleostomi</taxon>
        <taxon>Actinopterygii</taxon>
        <taxon>Neopterygii</taxon>
        <taxon>Teleostei</taxon>
        <taxon>Anguilliformes</taxon>
        <taxon>Anguillidae</taxon>
        <taxon>Anguilla</taxon>
    </lineage>
</organism>
<comment type="caution">
    <text evidence="4">The sequence shown here is derived from an EMBL/GenBank/DDBJ whole genome shotgun (WGS) entry which is preliminary data.</text>
</comment>
<reference evidence="4" key="1">
    <citation type="submission" date="2021-01" db="EMBL/GenBank/DDBJ databases">
        <title>A chromosome-scale assembly of European eel, Anguilla anguilla.</title>
        <authorList>
            <person name="Henkel C."/>
            <person name="Jong-Raadsen S.A."/>
            <person name="Dufour S."/>
            <person name="Weltzien F.-A."/>
            <person name="Palstra A.P."/>
            <person name="Pelster B."/>
            <person name="Spaink H.P."/>
            <person name="Van Den Thillart G.E."/>
            <person name="Jansen H."/>
            <person name="Zahm M."/>
            <person name="Klopp C."/>
            <person name="Cedric C."/>
            <person name="Louis A."/>
            <person name="Berthelot C."/>
            <person name="Parey E."/>
            <person name="Roest Crollius H."/>
            <person name="Montfort J."/>
            <person name="Robinson-Rechavi M."/>
            <person name="Bucao C."/>
            <person name="Bouchez O."/>
            <person name="Gislard M."/>
            <person name="Lluch J."/>
            <person name="Milhes M."/>
            <person name="Lampietro C."/>
            <person name="Lopez Roques C."/>
            <person name="Donnadieu C."/>
            <person name="Braasch I."/>
            <person name="Desvignes T."/>
            <person name="Postlethwait J."/>
            <person name="Bobe J."/>
            <person name="Guiguen Y."/>
            <person name="Dirks R."/>
        </authorList>
    </citation>
    <scope>NUCLEOTIDE SEQUENCE</scope>
    <source>
        <strain evidence="4">Tag_6206</strain>
        <tissue evidence="4">Liver</tissue>
    </source>
</reference>
<keyword evidence="2" id="KW-0802">TPR repeat</keyword>
<evidence type="ECO:0000313" key="4">
    <source>
        <dbReference type="EMBL" id="KAG5831640.1"/>
    </source>
</evidence>
<evidence type="ECO:0000256" key="1">
    <source>
        <dbReference type="ARBA" id="ARBA00022737"/>
    </source>
</evidence>
<feature type="region of interest" description="Disordered" evidence="3">
    <location>
        <begin position="192"/>
        <end position="235"/>
    </location>
</feature>
<dbReference type="InterPro" id="IPR044244">
    <property type="entry name" value="TTC27/Emw1"/>
</dbReference>
<keyword evidence="1" id="KW-0677">Repeat</keyword>
<dbReference type="PANTHER" id="PTHR16193">
    <property type="entry name" value="TETRATRICOPEPTIDE REPEAT PROTEIN 27"/>
    <property type="match status" value="1"/>
</dbReference>
<dbReference type="AlphaFoldDB" id="A0A9D3LMD6"/>
<dbReference type="EMBL" id="JAFIRN010000018">
    <property type="protein sequence ID" value="KAG5831640.1"/>
    <property type="molecule type" value="Genomic_DNA"/>
</dbReference>
<dbReference type="Proteomes" id="UP001044222">
    <property type="component" value="Chromosome 18"/>
</dbReference>
<sequence length="270" mass="30541">MPLLLEVPYLDHDLADDTVLNSVSLAEPEEHQPPDLSAEEQAVILGVCTDFQKNNPVHKLTDEEVLAFTSCLLSQPKFWAVEVTALSLRTRLERGSSRRVERAMMQTQTLVDYFEEKSSSVSERLKVFYSCQVPTRWALQRQLASLLMDLGCTSSALLIYEKLELWEDAVICYERIGQHGKARKLRLGEHASLRSPPAQHGTSSPHGRQNRARRAKCAQCRRSERSGGSIGGVTAPERIADADSRFLSRREALRTADESRRLLWALRRLQ</sequence>
<evidence type="ECO:0008006" key="6">
    <source>
        <dbReference type="Google" id="ProtNLM"/>
    </source>
</evidence>
<gene>
    <name evidence="4" type="ORF">ANANG_G00305870</name>
</gene>
<evidence type="ECO:0000256" key="3">
    <source>
        <dbReference type="SAM" id="MobiDB-lite"/>
    </source>
</evidence>
<accession>A0A9D3LMD6</accession>
<keyword evidence="5" id="KW-1185">Reference proteome</keyword>
<proteinExistence type="predicted"/>
<evidence type="ECO:0000313" key="5">
    <source>
        <dbReference type="Proteomes" id="UP001044222"/>
    </source>
</evidence>
<dbReference type="PANTHER" id="PTHR16193:SF0">
    <property type="entry name" value="TETRATRICOPEPTIDE REPEAT PROTEIN 27"/>
    <property type="match status" value="1"/>
</dbReference>
<evidence type="ECO:0000256" key="2">
    <source>
        <dbReference type="ARBA" id="ARBA00022803"/>
    </source>
</evidence>
<protein>
    <recommendedName>
        <fullName evidence="6">Tetratricopeptide repeat protein 27</fullName>
    </recommendedName>
</protein>